<dbReference type="STRING" id="45072.Lqua_2350"/>
<evidence type="ECO:0000313" key="5">
    <source>
        <dbReference type="EMBL" id="STY18984.1"/>
    </source>
</evidence>
<dbReference type="InterPro" id="IPR041664">
    <property type="entry name" value="AAA_16"/>
</dbReference>
<dbReference type="PANTHER" id="PTHR43642">
    <property type="entry name" value="HYBRID SIGNAL TRANSDUCTION HISTIDINE KINASE G"/>
    <property type="match status" value="1"/>
</dbReference>
<dbReference type="InterPro" id="IPR029787">
    <property type="entry name" value="Nucleotide_cyclase"/>
</dbReference>
<dbReference type="Proteomes" id="UP000054639">
    <property type="component" value="Unassembled WGS sequence"/>
</dbReference>
<dbReference type="Pfam" id="PF00069">
    <property type="entry name" value="Pkinase"/>
    <property type="match status" value="1"/>
</dbReference>
<reference evidence="5 7" key="2">
    <citation type="submission" date="2018-06" db="EMBL/GenBank/DDBJ databases">
        <authorList>
            <consortium name="Pathogen Informatics"/>
            <person name="Doyle S."/>
        </authorList>
    </citation>
    <scope>NUCLEOTIDE SEQUENCE [LARGE SCALE GENOMIC DNA]</scope>
    <source>
        <strain evidence="5 7">NCTC12376</strain>
    </source>
</reference>
<feature type="domain" description="Protein kinase" evidence="2">
    <location>
        <begin position="7"/>
        <end position="274"/>
    </location>
</feature>
<dbReference type="InterPro" id="IPR000160">
    <property type="entry name" value="GGDEF_dom"/>
</dbReference>
<dbReference type="Gene3D" id="3.40.50.300">
    <property type="entry name" value="P-loop containing nucleotide triphosphate hydrolases"/>
    <property type="match status" value="1"/>
</dbReference>
<evidence type="ECO:0000259" key="2">
    <source>
        <dbReference type="PROSITE" id="PS50011"/>
    </source>
</evidence>
<dbReference type="EMBL" id="UGOW01000001">
    <property type="protein sequence ID" value="STY18984.1"/>
    <property type="molecule type" value="Genomic_DNA"/>
</dbReference>
<accession>A0A378KVW6</accession>
<keyword evidence="5" id="KW-0808">Transferase</keyword>
<dbReference type="PROSITE" id="PS50011">
    <property type="entry name" value="PROTEIN_KINASE_DOM"/>
    <property type="match status" value="1"/>
</dbReference>
<evidence type="ECO:0000313" key="4">
    <source>
        <dbReference type="EMBL" id="KTD46247.1"/>
    </source>
</evidence>
<protein>
    <submittedName>
        <fullName evidence="5">Diguanylate kinase</fullName>
        <ecNumber evidence="5">2.7.11.1</ecNumber>
        <ecNumber evidence="5">2.7.7.65</ecNumber>
    </submittedName>
    <submittedName>
        <fullName evidence="4">Regulatory protein (GGDEF domain)</fullName>
    </submittedName>
</protein>
<dbReference type="GO" id="GO:0052621">
    <property type="term" value="F:diguanylate cyclase activity"/>
    <property type="evidence" value="ECO:0007669"/>
    <property type="project" value="UniProtKB-EC"/>
</dbReference>
<evidence type="ECO:0000313" key="7">
    <source>
        <dbReference type="Proteomes" id="UP000254230"/>
    </source>
</evidence>
<dbReference type="EC" id="2.7.7.65" evidence="5"/>
<evidence type="ECO:0000256" key="1">
    <source>
        <dbReference type="ARBA" id="ARBA00004167"/>
    </source>
</evidence>
<reference evidence="4 6" key="1">
    <citation type="submission" date="2015-11" db="EMBL/GenBank/DDBJ databases">
        <title>Genomic analysis of 38 Legionella species identifies large and diverse effector repertoires.</title>
        <authorList>
            <person name="Burstein D."/>
            <person name="Amaro F."/>
            <person name="Zusman T."/>
            <person name="Lifshitz Z."/>
            <person name="Cohen O."/>
            <person name="Gilbert J.A."/>
            <person name="Pupko T."/>
            <person name="Shuman H.A."/>
            <person name="Segal G."/>
        </authorList>
    </citation>
    <scope>NUCLEOTIDE SEQUENCE [LARGE SCALE GENOMIC DNA]</scope>
    <source>
        <strain evidence="4 6">ATCC 49507</strain>
    </source>
</reference>
<dbReference type="EC" id="2.7.11.1" evidence="5"/>
<organism evidence="5 7">
    <name type="scientific">Legionella quateirensis</name>
    <dbReference type="NCBI Taxonomy" id="45072"/>
    <lineage>
        <taxon>Bacteria</taxon>
        <taxon>Pseudomonadati</taxon>
        <taxon>Pseudomonadota</taxon>
        <taxon>Gammaproteobacteria</taxon>
        <taxon>Legionellales</taxon>
        <taxon>Legionellaceae</taxon>
        <taxon>Legionella</taxon>
    </lineage>
</organism>
<dbReference type="CDD" id="cd14014">
    <property type="entry name" value="STKc_PknB_like"/>
    <property type="match status" value="1"/>
</dbReference>
<dbReference type="GO" id="GO:0004674">
    <property type="term" value="F:protein serine/threonine kinase activity"/>
    <property type="evidence" value="ECO:0007669"/>
    <property type="project" value="UniProtKB-EC"/>
</dbReference>
<dbReference type="SUPFAM" id="SSF52540">
    <property type="entry name" value="P-loop containing nucleoside triphosphate hydrolases"/>
    <property type="match status" value="1"/>
</dbReference>
<comment type="subcellular location">
    <subcellularLocation>
        <location evidence="1">Membrane</location>
        <topology evidence="1">Single-pass membrane protein</topology>
    </subcellularLocation>
</comment>
<dbReference type="InterPro" id="IPR011009">
    <property type="entry name" value="Kinase-like_dom_sf"/>
</dbReference>
<sequence>MITVLGYELHDKMRHNHNIDTYHALRLKDKRKVLLKIPNNNYTSSENLAILQHEFHLLKTINAPPIIKAYDFLQNTPAPVLILEHVEGQLLSSYLMENTLEIGDFFDLALQLVDIIGELHQRNIIHKEIRPSNIIIDTQNLTLKLIDLSASTKLSEESFDYSNLDKFVEGLAYISPEQTGRINRPVDYRTDFYSLGVTFYEMLTNQLPFQTSNSQELIESHITKKPITVLAVRRNIPKMLAAIIDKLLEKMPEDRYSSFIGIKSDIVDCYKQWVIKRNVSEYALGTKDIRDHLSISRNLYGREHEVKQLIDAFKRVCKATSEIVFIAGYSGIGKTSIVREVYKPIIEYRGYFIQGKFDQLRRNMPYSAIVTAFQNLVKQVLAKQEGTLEVLKNQLLHSLGTIGQVVIDVIPEVELIIGEQPAVPQLNPVDAQTRFNLVFQNFVRVFAKAEHPLVIFLDDLQWADNSSLGFIENLLQDRETQYLLIIGAYRDNEIIANHPLQLSLNHLSASHVPFTTLTLHPLNLKNVQQLLHDALAGSFERVQSLAECVYEKTQGNPFFINEFLKLIYQQQLLTFSYEQSIWEWNVEEIKQQSADDNVINLITAKIHLLTKPGQETLKLASCFGHQFDLKTLLITNGQSASNTAEQLWQAINANLIIPLEESYKTLGLVGLNGALSDLDLGNLHYRFAHDRIQQAAYDFIEAQDRPAIHLKIGRLILKQKPLEEHDERLFSVLKHFNQSITLVEDIEERHVLAKYNFWAGQKAKMESAYDAANEYLSAGVDFLEPVNWSKNYNLTFQLYKECAVCKYLLGDFITADLYFSELLNHSRCATDSLEIYRLKIEMFSVLGKHTEALQMGLTALRQFNIKIPEKPNVLHILIAIYKIKFQLRTTKIEELYLPPMSDLQQKAIVDLITQLLNSAFIINQKLFVILTCKNISLSLKYGYTESTSMSIPVYAFIIMHSLNLYDEAISFVRLYERLKQDYGASDFEGKNQFILGTFIEPYQTSFEQCNSTVNKAFRLCCDVGDLVYSNYSKLLLVLHSISAGNHLKEVKKNIGSALSFMNRVKISDFITVAKFWEYSVQCLEDSELATMDKSAFFEEEIQNGKSKTELSFFYSTLTRMNFLLGNYEDAVKSGEQHEIFAEYDKGLVSHLDGKFFFALALFSYFPQLSKAKSKFYLKKLKRLALFIDKYASWCPDNYKIYSLLMASELARLDNYEEKSLALYEESIKLALSRGLILIAAIASERAAIHCLDLKIDRVAKFYLRNAHRYYKDWGALTKVKLLEEAYPTLLLNYYNSSYETGVSDTPYPLASTKSLDMLAILKFSQLISGEIRLDHLLQKLLVIVLELTAAERCVILTKVEEQWVVEAEGNLVHQTVYLNGLVAADTSQDYPKSILYYVERTQQPLILKDASQSELSSQDVYVIEKNPKALLMMPLFYKGQYSRILYLEHKGMNSAFTPEHLNSLHLLMTQTMTSLENGRIFYEVTHDLLTGLANRNMLYELFQITVKQIARTQGSVALILLDINHFKSINDDLGQDVGDKLLIHLASKLTANLRRGDISARIGGDEFVVMFANVPSTALLISIVERLIKELIAPVQIKDHVIHLSVNAGVSMYPQNGNDIQTLIKLAELALNQVKEEGANRFKIYSANRYDELNQNPGDTAQ</sequence>
<dbReference type="InterPro" id="IPR027417">
    <property type="entry name" value="P-loop_NTPase"/>
</dbReference>
<dbReference type="InterPro" id="IPR000719">
    <property type="entry name" value="Prot_kinase_dom"/>
</dbReference>
<dbReference type="Pfam" id="PF00990">
    <property type="entry name" value="GGDEF"/>
    <property type="match status" value="1"/>
</dbReference>
<keyword evidence="6" id="KW-1185">Reference proteome</keyword>
<dbReference type="Pfam" id="PF13191">
    <property type="entry name" value="AAA_16"/>
    <property type="match status" value="1"/>
</dbReference>
<dbReference type="SMART" id="SM00267">
    <property type="entry name" value="GGDEF"/>
    <property type="match status" value="1"/>
</dbReference>
<evidence type="ECO:0000313" key="6">
    <source>
        <dbReference type="Proteomes" id="UP000054639"/>
    </source>
</evidence>
<dbReference type="Pfam" id="PF01590">
    <property type="entry name" value="GAF"/>
    <property type="match status" value="1"/>
</dbReference>
<dbReference type="SUPFAM" id="SSF55781">
    <property type="entry name" value="GAF domain-like"/>
    <property type="match status" value="1"/>
</dbReference>
<dbReference type="GO" id="GO:0016020">
    <property type="term" value="C:membrane"/>
    <property type="evidence" value="ECO:0007669"/>
    <property type="project" value="UniProtKB-SubCell"/>
</dbReference>
<keyword evidence="5" id="KW-0548">Nucleotidyltransferase</keyword>
<proteinExistence type="predicted"/>
<dbReference type="SUPFAM" id="SSF55073">
    <property type="entry name" value="Nucleotide cyclase"/>
    <property type="match status" value="1"/>
</dbReference>
<gene>
    <name evidence="5" type="primary">prkC_3</name>
    <name evidence="4" type="ORF">Lqua_2350</name>
    <name evidence="5" type="ORF">NCTC12376_02810</name>
</gene>
<dbReference type="SMART" id="SM00065">
    <property type="entry name" value="GAF"/>
    <property type="match status" value="1"/>
</dbReference>
<dbReference type="GO" id="GO:0005524">
    <property type="term" value="F:ATP binding"/>
    <property type="evidence" value="ECO:0007669"/>
    <property type="project" value="InterPro"/>
</dbReference>
<dbReference type="InterPro" id="IPR003018">
    <property type="entry name" value="GAF"/>
</dbReference>
<dbReference type="InterPro" id="IPR043128">
    <property type="entry name" value="Rev_trsase/Diguanyl_cyclase"/>
</dbReference>
<dbReference type="RefSeq" id="WP_058474501.1">
    <property type="nucleotide sequence ID" value="NZ_CAAAIL010000001.1"/>
</dbReference>
<keyword evidence="5" id="KW-0418">Kinase</keyword>
<dbReference type="Gene3D" id="1.10.510.10">
    <property type="entry name" value="Transferase(Phosphotransferase) domain 1"/>
    <property type="match status" value="1"/>
</dbReference>
<dbReference type="Gene3D" id="3.30.70.270">
    <property type="match status" value="1"/>
</dbReference>
<dbReference type="EMBL" id="LNYR01000034">
    <property type="protein sequence ID" value="KTD46247.1"/>
    <property type="molecule type" value="Genomic_DNA"/>
</dbReference>
<evidence type="ECO:0000259" key="3">
    <source>
        <dbReference type="PROSITE" id="PS50887"/>
    </source>
</evidence>
<dbReference type="SUPFAM" id="SSF56112">
    <property type="entry name" value="Protein kinase-like (PK-like)"/>
    <property type="match status" value="1"/>
</dbReference>
<dbReference type="PANTHER" id="PTHR43642:SF1">
    <property type="entry name" value="HYBRID SIGNAL TRANSDUCTION HISTIDINE KINASE G"/>
    <property type="match status" value="1"/>
</dbReference>
<dbReference type="Gene3D" id="3.30.200.20">
    <property type="entry name" value="Phosphorylase Kinase, domain 1"/>
    <property type="match status" value="1"/>
</dbReference>
<dbReference type="NCBIfam" id="TIGR00254">
    <property type="entry name" value="GGDEF"/>
    <property type="match status" value="1"/>
</dbReference>
<dbReference type="OrthoDB" id="9801841at2"/>
<dbReference type="CDD" id="cd01949">
    <property type="entry name" value="GGDEF"/>
    <property type="match status" value="1"/>
</dbReference>
<dbReference type="PROSITE" id="PS50887">
    <property type="entry name" value="GGDEF"/>
    <property type="match status" value="1"/>
</dbReference>
<dbReference type="Gene3D" id="3.30.450.40">
    <property type="match status" value="1"/>
</dbReference>
<dbReference type="InterPro" id="IPR029016">
    <property type="entry name" value="GAF-like_dom_sf"/>
</dbReference>
<name>A0A378KVW6_9GAMM</name>
<feature type="domain" description="GGDEF" evidence="3">
    <location>
        <begin position="1514"/>
        <end position="1647"/>
    </location>
</feature>
<dbReference type="InterPro" id="IPR053159">
    <property type="entry name" value="Hybrid_Histidine_Kinase"/>
</dbReference>
<dbReference type="Proteomes" id="UP000254230">
    <property type="component" value="Unassembled WGS sequence"/>
</dbReference>